<gene>
    <name evidence="1" type="ORF">S01H1_85020</name>
</gene>
<reference evidence="1" key="1">
    <citation type="journal article" date="2014" name="Front. Microbiol.">
        <title>High frequency of phylogenetically diverse reductive dehalogenase-homologous genes in deep subseafloor sedimentary metagenomes.</title>
        <authorList>
            <person name="Kawai M."/>
            <person name="Futagami T."/>
            <person name="Toyoda A."/>
            <person name="Takaki Y."/>
            <person name="Nishi S."/>
            <person name="Hori S."/>
            <person name="Arai W."/>
            <person name="Tsubouchi T."/>
            <person name="Morono Y."/>
            <person name="Uchiyama I."/>
            <person name="Ito T."/>
            <person name="Fujiyama A."/>
            <person name="Inagaki F."/>
            <person name="Takami H."/>
        </authorList>
    </citation>
    <scope>NUCLEOTIDE SEQUENCE</scope>
    <source>
        <strain evidence="1">Expedition CK06-06</strain>
    </source>
</reference>
<sequence length="29" mass="3089">TGLEPVTYGLGNRCSIPLSYGGVLELLEH</sequence>
<organism evidence="1">
    <name type="scientific">marine sediment metagenome</name>
    <dbReference type="NCBI Taxonomy" id="412755"/>
    <lineage>
        <taxon>unclassified sequences</taxon>
        <taxon>metagenomes</taxon>
        <taxon>ecological metagenomes</taxon>
    </lineage>
</organism>
<dbReference type="EMBL" id="BARS01058225">
    <property type="protein sequence ID" value="GAG46582.1"/>
    <property type="molecule type" value="Genomic_DNA"/>
</dbReference>
<protein>
    <submittedName>
        <fullName evidence="1">Uncharacterized protein</fullName>
    </submittedName>
</protein>
<proteinExistence type="predicted"/>
<dbReference type="AlphaFoldDB" id="X0YHB8"/>
<accession>X0YHB8</accession>
<evidence type="ECO:0000313" key="1">
    <source>
        <dbReference type="EMBL" id="GAG46582.1"/>
    </source>
</evidence>
<feature type="non-terminal residue" evidence="1">
    <location>
        <position position="1"/>
    </location>
</feature>
<comment type="caution">
    <text evidence="1">The sequence shown here is derived from an EMBL/GenBank/DDBJ whole genome shotgun (WGS) entry which is preliminary data.</text>
</comment>
<name>X0YHB8_9ZZZZ</name>